<name>A0A3B4DH75_PYGNA</name>
<evidence type="ECO:0000256" key="9">
    <source>
        <dbReference type="SAM" id="SignalP"/>
    </source>
</evidence>
<keyword evidence="5 8" id="KW-0965">Cell junction</keyword>
<keyword evidence="7 8" id="KW-0472">Membrane</keyword>
<dbReference type="AlphaFoldDB" id="A0A3B4DH75"/>
<feature type="transmembrane region" description="Helical" evidence="8">
    <location>
        <begin position="81"/>
        <end position="101"/>
    </location>
</feature>
<evidence type="ECO:0000256" key="4">
    <source>
        <dbReference type="ARBA" id="ARBA00022692"/>
    </source>
</evidence>
<dbReference type="PANTHER" id="PTHR12002">
    <property type="entry name" value="CLAUDIN"/>
    <property type="match status" value="1"/>
</dbReference>
<dbReference type="GO" id="GO:0005198">
    <property type="term" value="F:structural molecule activity"/>
    <property type="evidence" value="ECO:0007669"/>
    <property type="project" value="InterPro"/>
</dbReference>
<feature type="chain" id="PRO_5043355013" description="Claudin" evidence="9">
    <location>
        <begin position="27"/>
        <end position="248"/>
    </location>
</feature>
<keyword evidence="9" id="KW-0732">Signal</keyword>
<dbReference type="Pfam" id="PF00822">
    <property type="entry name" value="PMP22_Claudin"/>
    <property type="match status" value="1"/>
</dbReference>
<keyword evidence="6 8" id="KW-1133">Transmembrane helix</keyword>
<comment type="similarity">
    <text evidence="1 8">Belongs to the claudin family.</text>
</comment>
<keyword evidence="11" id="KW-1185">Reference proteome</keyword>
<evidence type="ECO:0000256" key="5">
    <source>
        <dbReference type="ARBA" id="ARBA00022949"/>
    </source>
</evidence>
<dbReference type="GeneTree" id="ENSGT00940000158655"/>
<comment type="caution">
    <text evidence="8">Lacks conserved residue(s) required for the propagation of feature annotation.</text>
</comment>
<evidence type="ECO:0000256" key="2">
    <source>
        <dbReference type="ARBA" id="ARBA00022427"/>
    </source>
</evidence>
<accession>A0A3B4DH75</accession>
<dbReference type="InterPro" id="IPR017974">
    <property type="entry name" value="Claudin_CS"/>
</dbReference>
<dbReference type="GO" id="GO:0005886">
    <property type="term" value="C:plasma membrane"/>
    <property type="evidence" value="ECO:0007669"/>
    <property type="project" value="UniProtKB-SubCell"/>
</dbReference>
<dbReference type="Ensembl" id="ENSPNAT00000041137.2">
    <property type="protein sequence ID" value="ENSPNAP00000022269.2"/>
    <property type="gene ID" value="ENSPNAG00000029663.2"/>
</dbReference>
<evidence type="ECO:0000256" key="8">
    <source>
        <dbReference type="RuleBase" id="RU060637"/>
    </source>
</evidence>
<dbReference type="PRINTS" id="PR01077">
    <property type="entry name" value="CLAUDIN"/>
</dbReference>
<proteinExistence type="inferred from homology"/>
<feature type="transmembrane region" description="Helical" evidence="8">
    <location>
        <begin position="122"/>
        <end position="144"/>
    </location>
</feature>
<sequence length="248" mass="26939">MSTSLFQVAGFMLSALGTFLTASATAMDMWTIEDRSYTVVTSTYAYYGLWYSCVGTEYGTTQCRPYFTILGLPALFQGVRALMIVAIVLGVVGVLIAIFALKCLRMGNMEDRVKATMTLTSGAMFIIAGICAIAGVSIFANLIVTNFALTSYTSLGGFVIHVIFSSAFRYTFGSALFVGWVAGGLLVVSGVLLCLACRGMMPEKRYDGTSYKAASGMYRSEGKSKTYNESYRAQSMDGRHSTQRFDYV</sequence>
<comment type="subcellular location">
    <subcellularLocation>
        <location evidence="8">Cell junction</location>
        <location evidence="8">Tight junction</location>
    </subcellularLocation>
    <subcellularLocation>
        <location evidence="8">Cell membrane</location>
        <topology evidence="8">Multi-pass membrane protein</topology>
    </subcellularLocation>
</comment>
<feature type="transmembrane region" description="Helical" evidence="8">
    <location>
        <begin position="175"/>
        <end position="196"/>
    </location>
</feature>
<reference evidence="10" key="3">
    <citation type="submission" date="2025-09" db="UniProtKB">
        <authorList>
            <consortium name="Ensembl"/>
        </authorList>
    </citation>
    <scope>IDENTIFICATION</scope>
</reference>
<dbReference type="PROSITE" id="PS01346">
    <property type="entry name" value="CLAUDIN"/>
    <property type="match status" value="1"/>
</dbReference>
<keyword evidence="4 8" id="KW-0812">Transmembrane</keyword>
<protein>
    <recommendedName>
        <fullName evidence="8">Claudin</fullName>
    </recommendedName>
</protein>
<dbReference type="InterPro" id="IPR006187">
    <property type="entry name" value="Claudin"/>
</dbReference>
<evidence type="ECO:0000256" key="7">
    <source>
        <dbReference type="ARBA" id="ARBA00023136"/>
    </source>
</evidence>
<dbReference type="InterPro" id="IPR003928">
    <property type="entry name" value="Claudin18"/>
</dbReference>
<dbReference type="PRINTS" id="PR01448">
    <property type="entry name" value="CLAUDIN18"/>
</dbReference>
<feature type="signal peptide" evidence="9">
    <location>
        <begin position="1"/>
        <end position="26"/>
    </location>
</feature>
<organism evidence="10 11">
    <name type="scientific">Pygocentrus nattereri</name>
    <name type="common">Red-bellied piranha</name>
    <dbReference type="NCBI Taxonomy" id="42514"/>
    <lineage>
        <taxon>Eukaryota</taxon>
        <taxon>Metazoa</taxon>
        <taxon>Chordata</taxon>
        <taxon>Craniata</taxon>
        <taxon>Vertebrata</taxon>
        <taxon>Euteleostomi</taxon>
        <taxon>Actinopterygii</taxon>
        <taxon>Neopterygii</taxon>
        <taxon>Teleostei</taxon>
        <taxon>Ostariophysi</taxon>
        <taxon>Characiformes</taxon>
        <taxon>Characoidei</taxon>
        <taxon>Pygocentrus</taxon>
    </lineage>
</organism>
<evidence type="ECO:0000256" key="1">
    <source>
        <dbReference type="ARBA" id="ARBA00008295"/>
    </source>
</evidence>
<dbReference type="InterPro" id="IPR004031">
    <property type="entry name" value="PMP22/EMP/MP20/Claudin"/>
</dbReference>
<dbReference type="Gene3D" id="1.20.140.150">
    <property type="match status" value="1"/>
</dbReference>
<dbReference type="Proteomes" id="UP001501920">
    <property type="component" value="Chromosome 26"/>
</dbReference>
<gene>
    <name evidence="10" type="primary">CLDN18</name>
</gene>
<dbReference type="STRING" id="42514.ENSPNAP00000022269"/>
<evidence type="ECO:0000256" key="6">
    <source>
        <dbReference type="ARBA" id="ARBA00022989"/>
    </source>
</evidence>
<reference evidence="10 11" key="1">
    <citation type="submission" date="2020-10" db="EMBL/GenBank/DDBJ databases">
        <title>Pygocentrus nattereri (red-bellied piranha) genome, fPygNat1, primary haplotype.</title>
        <authorList>
            <person name="Myers G."/>
            <person name="Meyer A."/>
            <person name="Karagic N."/>
            <person name="Pippel M."/>
            <person name="Winkler S."/>
            <person name="Tracey A."/>
            <person name="Wood J."/>
            <person name="Formenti G."/>
            <person name="Howe K."/>
            <person name="Fedrigo O."/>
            <person name="Jarvis E.D."/>
        </authorList>
    </citation>
    <scope>NUCLEOTIDE SEQUENCE [LARGE SCALE GENOMIC DNA]</scope>
</reference>
<evidence type="ECO:0000313" key="10">
    <source>
        <dbReference type="Ensembl" id="ENSPNAP00000022269.2"/>
    </source>
</evidence>
<comment type="function">
    <text evidence="8">Claudins function as major constituents of the tight junction complexes that regulate the permeability of epithelia.</text>
</comment>
<evidence type="ECO:0000256" key="3">
    <source>
        <dbReference type="ARBA" id="ARBA00022475"/>
    </source>
</evidence>
<keyword evidence="3 8" id="KW-1003">Cell membrane</keyword>
<keyword evidence="2 8" id="KW-0796">Tight junction</keyword>
<reference evidence="10" key="2">
    <citation type="submission" date="2025-08" db="UniProtKB">
        <authorList>
            <consortium name="Ensembl"/>
        </authorList>
    </citation>
    <scope>IDENTIFICATION</scope>
</reference>
<evidence type="ECO:0000313" key="11">
    <source>
        <dbReference type="Proteomes" id="UP001501920"/>
    </source>
</evidence>
<dbReference type="GO" id="GO:0005923">
    <property type="term" value="C:bicellular tight junction"/>
    <property type="evidence" value="ECO:0007669"/>
    <property type="project" value="UniProtKB-SubCell"/>
</dbReference>